<dbReference type="PROSITE" id="PS50835">
    <property type="entry name" value="IG_LIKE"/>
    <property type="match status" value="3"/>
</dbReference>
<dbReference type="Proteomes" id="UP000663889">
    <property type="component" value="Unassembled WGS sequence"/>
</dbReference>
<dbReference type="GO" id="GO:0098609">
    <property type="term" value="P:cell-cell adhesion"/>
    <property type="evidence" value="ECO:0007669"/>
    <property type="project" value="TreeGrafter"/>
</dbReference>
<feature type="region of interest" description="Disordered" evidence="6">
    <location>
        <begin position="689"/>
        <end position="711"/>
    </location>
</feature>
<evidence type="ECO:0000256" key="6">
    <source>
        <dbReference type="SAM" id="MobiDB-lite"/>
    </source>
</evidence>
<dbReference type="InterPro" id="IPR036179">
    <property type="entry name" value="Ig-like_dom_sf"/>
</dbReference>
<feature type="compositionally biased region" description="Low complexity" evidence="6">
    <location>
        <begin position="815"/>
        <end position="826"/>
    </location>
</feature>
<evidence type="ECO:0000256" key="1">
    <source>
        <dbReference type="ARBA" id="ARBA00004479"/>
    </source>
</evidence>
<evidence type="ECO:0000313" key="10">
    <source>
        <dbReference type="EMBL" id="CAF0906154.1"/>
    </source>
</evidence>
<dbReference type="Proteomes" id="UP000663882">
    <property type="component" value="Unassembled WGS sequence"/>
</dbReference>
<organism evidence="9 11">
    <name type="scientific">Rotaria sordida</name>
    <dbReference type="NCBI Taxonomy" id="392033"/>
    <lineage>
        <taxon>Eukaryota</taxon>
        <taxon>Metazoa</taxon>
        <taxon>Spiralia</taxon>
        <taxon>Gnathifera</taxon>
        <taxon>Rotifera</taxon>
        <taxon>Eurotatoria</taxon>
        <taxon>Bdelloidea</taxon>
        <taxon>Philodinida</taxon>
        <taxon>Philodinidae</taxon>
        <taxon>Rotaria</taxon>
    </lineage>
</organism>
<feature type="region of interest" description="Disordered" evidence="6">
    <location>
        <begin position="773"/>
        <end position="903"/>
    </location>
</feature>
<evidence type="ECO:0000256" key="4">
    <source>
        <dbReference type="ARBA" id="ARBA00023180"/>
    </source>
</evidence>
<keyword evidence="5" id="KW-0393">Immunoglobulin domain</keyword>
<dbReference type="InterPro" id="IPR007110">
    <property type="entry name" value="Ig-like_dom"/>
</dbReference>
<feature type="domain" description="Ig-like" evidence="8">
    <location>
        <begin position="266"/>
        <end position="346"/>
    </location>
</feature>
<dbReference type="GO" id="GO:0005886">
    <property type="term" value="C:plasma membrane"/>
    <property type="evidence" value="ECO:0007669"/>
    <property type="project" value="TreeGrafter"/>
</dbReference>
<evidence type="ECO:0000313" key="9">
    <source>
        <dbReference type="EMBL" id="CAF0767504.1"/>
    </source>
</evidence>
<dbReference type="InterPro" id="IPR013783">
    <property type="entry name" value="Ig-like_fold"/>
</dbReference>
<evidence type="ECO:0000256" key="5">
    <source>
        <dbReference type="ARBA" id="ARBA00023319"/>
    </source>
</evidence>
<gene>
    <name evidence="9" type="ORF">RFH988_LOCUS2177</name>
    <name evidence="10" type="ORF">SEV965_LOCUS5896</name>
</gene>
<feature type="compositionally biased region" description="Polar residues" evidence="6">
    <location>
        <begin position="795"/>
        <end position="807"/>
    </location>
</feature>
<dbReference type="SUPFAM" id="SSF48726">
    <property type="entry name" value="Immunoglobulin"/>
    <property type="match status" value="3"/>
</dbReference>
<dbReference type="PANTHER" id="PTHR11640:SF31">
    <property type="entry name" value="IRREGULAR CHIASM C-ROUGHEST PROTEIN-RELATED"/>
    <property type="match status" value="1"/>
</dbReference>
<feature type="compositionally biased region" description="Low complexity" evidence="6">
    <location>
        <begin position="700"/>
        <end position="709"/>
    </location>
</feature>
<dbReference type="AlphaFoldDB" id="A0A813QHF2"/>
<keyword evidence="7" id="KW-0812">Transmembrane</keyword>
<keyword evidence="2 7" id="KW-0472">Membrane</keyword>
<comment type="subcellular location">
    <subcellularLocation>
        <location evidence="1">Membrane</location>
        <topology evidence="1">Single-pass type I membrane protein</topology>
    </subcellularLocation>
</comment>
<name>A0A813QHF2_9BILA</name>
<dbReference type="PANTHER" id="PTHR11640">
    <property type="entry name" value="NEPHRIN"/>
    <property type="match status" value="1"/>
</dbReference>
<dbReference type="InterPro" id="IPR051275">
    <property type="entry name" value="Cell_adhesion_signaling"/>
</dbReference>
<dbReference type="GO" id="GO:0050839">
    <property type="term" value="F:cell adhesion molecule binding"/>
    <property type="evidence" value="ECO:0007669"/>
    <property type="project" value="TreeGrafter"/>
</dbReference>
<proteinExistence type="predicted"/>
<evidence type="ECO:0000313" key="11">
    <source>
        <dbReference type="Proteomes" id="UP000663882"/>
    </source>
</evidence>
<evidence type="ECO:0000256" key="3">
    <source>
        <dbReference type="ARBA" id="ARBA00023157"/>
    </source>
</evidence>
<protein>
    <recommendedName>
        <fullName evidence="8">Ig-like domain-containing protein</fullName>
    </recommendedName>
</protein>
<dbReference type="GO" id="GO:0005911">
    <property type="term" value="C:cell-cell junction"/>
    <property type="evidence" value="ECO:0007669"/>
    <property type="project" value="TreeGrafter"/>
</dbReference>
<feature type="compositionally biased region" description="Low complexity" evidence="6">
    <location>
        <begin position="892"/>
        <end position="903"/>
    </location>
</feature>
<dbReference type="EMBL" id="CAJNOO010000046">
    <property type="protein sequence ID" value="CAF0767504.1"/>
    <property type="molecule type" value="Genomic_DNA"/>
</dbReference>
<evidence type="ECO:0000256" key="2">
    <source>
        <dbReference type="ARBA" id="ARBA00023136"/>
    </source>
</evidence>
<feature type="domain" description="Ig-like" evidence="8">
    <location>
        <begin position="34"/>
        <end position="153"/>
    </location>
</feature>
<dbReference type="InterPro" id="IPR003599">
    <property type="entry name" value="Ig_sub"/>
</dbReference>
<sequence length="903" mass="103156">MTATYRLQLPLLIITYVIFSSITIVAKAIAYASPKINQKILIGPNDINAYPGETIQFPCIVSKQSDAIVTWCWNDFCTLGKTQLLRYERIDDSLISIYQYTAYPRFQLLINERLNHYNLSIVHVSNKDEGIFQCQVQRTMNAHEARSERVHLTLIAPPDGQPTLILPNMPLKQGQSANITCLSTPSKPASKLILYKNEQIITKKSSLMIFYELDMLTKKNVTKLVYIIDDPDSSWDNARIRCEQIYQYANNFHKDISTRIHVHYKPKARIESQNRYPLTVNSTATFRCIVHGNPEPQLRWFANSMDLTSLTSSIINIPLSRHVHNHSIGCTAINSIGTTNTSIRLLIRYSPIFIVRPPKFVVLDFDDKSPTSNPMILRCIVDSFPRSRISWYRYGQKLAEGSLFNLENITTREQQGIYSYRVETDGFETLYNDFIIYIKGKPLVYIQESKQHYSLNIREFECQVYSSSSILKISWKLNDQSIESTDQSLISTTCDNHSCLSKLIYNNRKIFSSTNNLNRLSCMAENEYGYEQSRLYQINLDEDPSTILISIILSIFFLLTILSIVAIYCGCRVRHRRKRSIKNLPIVYDAHYSINELIKDVASLRTSDLRTCNPSFNDNDQLSLKIEQTKIEPTDHLLTSLFNNNRTKKLMDNLSNESSTNSSGFHSKSTTTTFNNEYSPRLVETTDYTFSDTDTEPSEELSTPSSISPQTTADPCPYPAYFNLFNNGACISRSVYTGIFLASIILAGISFLLLIVLWTLLCFRRFRRSRSRNIPDDETGILSSSKNERDRFSKTQHGNQRGSQNLKAKTRDKQPSPSTSSAPYTTVEPITKRPHKTRSRDVNQKQSDSHEVVVSKSTSKTSSVNPRPPPSSQPRRIADQEGRGHRDRKKNNFTNDNTTAADL</sequence>
<comment type="caution">
    <text evidence="9">The sequence shown here is derived from an EMBL/GenBank/DDBJ whole genome shotgun (WGS) entry which is preliminary data.</text>
</comment>
<feature type="transmembrane region" description="Helical" evidence="7">
    <location>
        <begin position="739"/>
        <end position="761"/>
    </location>
</feature>
<keyword evidence="3" id="KW-1015">Disulfide bond</keyword>
<evidence type="ECO:0000256" key="7">
    <source>
        <dbReference type="SAM" id="Phobius"/>
    </source>
</evidence>
<accession>A0A813QHF2</accession>
<feature type="domain" description="Ig-like" evidence="8">
    <location>
        <begin position="358"/>
        <end position="474"/>
    </location>
</feature>
<feature type="compositionally biased region" description="Low complexity" evidence="6">
    <location>
        <begin position="854"/>
        <end position="865"/>
    </location>
</feature>
<feature type="compositionally biased region" description="Basic and acidic residues" evidence="6">
    <location>
        <begin position="839"/>
        <end position="853"/>
    </location>
</feature>
<feature type="transmembrane region" description="Helical" evidence="7">
    <location>
        <begin position="547"/>
        <end position="571"/>
    </location>
</feature>
<dbReference type="EMBL" id="CAJNOU010000185">
    <property type="protein sequence ID" value="CAF0906154.1"/>
    <property type="molecule type" value="Genomic_DNA"/>
</dbReference>
<keyword evidence="7" id="KW-1133">Transmembrane helix</keyword>
<dbReference type="SMART" id="SM00409">
    <property type="entry name" value="IG"/>
    <property type="match status" value="2"/>
</dbReference>
<keyword evidence="4" id="KW-0325">Glycoprotein</keyword>
<reference evidence="9" key="1">
    <citation type="submission" date="2021-02" db="EMBL/GenBank/DDBJ databases">
        <authorList>
            <person name="Nowell W R."/>
        </authorList>
    </citation>
    <scope>NUCLEOTIDE SEQUENCE</scope>
</reference>
<dbReference type="Gene3D" id="2.60.40.10">
    <property type="entry name" value="Immunoglobulins"/>
    <property type="match status" value="3"/>
</dbReference>
<evidence type="ECO:0000259" key="8">
    <source>
        <dbReference type="PROSITE" id="PS50835"/>
    </source>
</evidence>
<feature type="transmembrane region" description="Helical" evidence="7">
    <location>
        <begin position="12"/>
        <end position="32"/>
    </location>
</feature>
<dbReference type="OrthoDB" id="6413693at2759"/>